<name>A0ABN0A4R2_9FIRM</name>
<protein>
    <submittedName>
        <fullName evidence="1">Uncharacterized protein</fullName>
    </submittedName>
</protein>
<proteinExistence type="predicted"/>
<evidence type="ECO:0000313" key="2">
    <source>
        <dbReference type="Proteomes" id="UP000002938"/>
    </source>
</evidence>
<dbReference type="RefSeq" id="WP_006783688.1">
    <property type="nucleotide sequence ID" value="NZ_ADMN01000022.1"/>
</dbReference>
<organism evidence="1 2">
    <name type="scientific">Turicibacter sanguinis PC909</name>
    <dbReference type="NCBI Taxonomy" id="702450"/>
    <lineage>
        <taxon>Bacteria</taxon>
        <taxon>Bacillati</taxon>
        <taxon>Bacillota</taxon>
        <taxon>Erysipelotrichia</taxon>
        <taxon>Erysipelotrichales</taxon>
        <taxon>Turicibacteraceae</taxon>
        <taxon>Turicibacter</taxon>
    </lineage>
</organism>
<dbReference type="Proteomes" id="UP000002938">
    <property type="component" value="Unassembled WGS sequence"/>
</dbReference>
<keyword evidence="2" id="KW-1185">Reference proteome</keyword>
<reference evidence="1 2" key="1">
    <citation type="journal article" date="2011" name="J. Bacteriol.">
        <title>Draft Genome Sequence of Turicibacter sanguinis PC909, Isolated from Human Feces.</title>
        <authorList>
            <person name="Cuiv P.O."/>
            <person name="Klaassens E.S."/>
            <person name="Durkin A.S."/>
            <person name="Harkins D.M."/>
            <person name="Foster L."/>
            <person name="McCorrison J."/>
            <person name="Torralba M."/>
            <person name="Nelson K.E."/>
            <person name="Morrison M."/>
        </authorList>
    </citation>
    <scope>NUCLEOTIDE SEQUENCE [LARGE SCALE GENOMIC DNA]</scope>
    <source>
        <strain evidence="1 2">PC909</strain>
    </source>
</reference>
<evidence type="ECO:0000313" key="1">
    <source>
        <dbReference type="EMBL" id="EFF64756.1"/>
    </source>
</evidence>
<comment type="caution">
    <text evidence="1">The sequence shown here is derived from an EMBL/GenBank/DDBJ whole genome shotgun (WGS) entry which is preliminary data.</text>
</comment>
<dbReference type="EMBL" id="ADMN01000022">
    <property type="protein sequence ID" value="EFF64756.1"/>
    <property type="molecule type" value="Genomic_DNA"/>
</dbReference>
<sequence>MLILDNILNEIDEEWDVPVEINHHYDMAIFNESMSSDINNHGHLLSVFFAD</sequence>
<gene>
    <name evidence="1" type="ORF">CUW_1650</name>
</gene>
<accession>A0ABN0A4R2</accession>
<dbReference type="GeneID" id="60058008"/>